<dbReference type="OrthoDB" id="9766909at2"/>
<evidence type="ECO:0000256" key="8">
    <source>
        <dbReference type="ARBA" id="ARBA00022801"/>
    </source>
</evidence>
<organism evidence="19 20">
    <name type="scientific">Phreatobacter aquaticus</name>
    <dbReference type="NCBI Taxonomy" id="2570229"/>
    <lineage>
        <taxon>Bacteria</taxon>
        <taxon>Pseudomonadati</taxon>
        <taxon>Pseudomonadota</taxon>
        <taxon>Alphaproteobacteria</taxon>
        <taxon>Hyphomicrobiales</taxon>
        <taxon>Phreatobacteraceae</taxon>
        <taxon>Phreatobacter</taxon>
    </lineage>
</organism>
<keyword evidence="11" id="KW-0511">Multifunctional enzyme</keyword>
<dbReference type="SUPFAM" id="SSF53955">
    <property type="entry name" value="Lysozyme-like"/>
    <property type="match status" value="1"/>
</dbReference>
<feature type="domain" description="Glycosyl transferase family 51" evidence="18">
    <location>
        <begin position="147"/>
        <end position="310"/>
    </location>
</feature>
<comment type="catalytic activity">
    <reaction evidence="14">
        <text>[GlcNAc-(1-&gt;4)-Mur2Ac(oyl-L-Ala-gamma-D-Glu-L-Lys-D-Ala-D-Ala)](n)-di-trans,octa-cis-undecaprenyl diphosphate + beta-D-GlcNAc-(1-&gt;4)-Mur2Ac(oyl-L-Ala-gamma-D-Glu-L-Lys-D-Ala-D-Ala)-di-trans,octa-cis-undecaprenyl diphosphate = [GlcNAc-(1-&gt;4)-Mur2Ac(oyl-L-Ala-gamma-D-Glu-L-Lys-D-Ala-D-Ala)](n+1)-di-trans,octa-cis-undecaprenyl diphosphate + di-trans,octa-cis-undecaprenyl diphosphate + H(+)</text>
        <dbReference type="Rhea" id="RHEA:23708"/>
        <dbReference type="Rhea" id="RHEA-COMP:9602"/>
        <dbReference type="Rhea" id="RHEA-COMP:9603"/>
        <dbReference type="ChEBI" id="CHEBI:15378"/>
        <dbReference type="ChEBI" id="CHEBI:58405"/>
        <dbReference type="ChEBI" id="CHEBI:60033"/>
        <dbReference type="ChEBI" id="CHEBI:78435"/>
        <dbReference type="EC" id="2.4.99.28"/>
    </reaction>
</comment>
<keyword evidence="9" id="KW-0133">Cell shape</keyword>
<dbReference type="PANTHER" id="PTHR32282">
    <property type="entry name" value="BINDING PROTEIN TRANSPEPTIDASE, PUTATIVE-RELATED"/>
    <property type="match status" value="1"/>
</dbReference>
<keyword evidence="5" id="KW-0645">Protease</keyword>
<dbReference type="Pfam" id="PF00905">
    <property type="entry name" value="Transpeptidase"/>
    <property type="match status" value="1"/>
</dbReference>
<evidence type="ECO:0000313" key="19">
    <source>
        <dbReference type="EMBL" id="QCK85833.1"/>
    </source>
</evidence>
<evidence type="ECO:0000256" key="1">
    <source>
        <dbReference type="ARBA" id="ARBA00004752"/>
    </source>
</evidence>
<evidence type="ECO:0000256" key="13">
    <source>
        <dbReference type="ARBA" id="ARBA00034000"/>
    </source>
</evidence>
<gene>
    <name evidence="19" type="ORF">E8L99_08680</name>
</gene>
<dbReference type="PANTHER" id="PTHR32282:SF33">
    <property type="entry name" value="PEPTIDOGLYCAN GLYCOSYLTRANSFERASE"/>
    <property type="match status" value="1"/>
</dbReference>
<accession>A0A4D7QJ00</accession>
<reference evidence="19 20" key="1">
    <citation type="submission" date="2019-04" db="EMBL/GenBank/DDBJ databases">
        <title>Phreatobacter aquaticus sp. nov.</title>
        <authorList>
            <person name="Choi A."/>
            <person name="Baek K."/>
        </authorList>
    </citation>
    <scope>NUCLEOTIDE SEQUENCE [LARGE SCALE GENOMIC DNA]</scope>
    <source>
        <strain evidence="19 20">NMCR1094</strain>
    </source>
</reference>
<evidence type="ECO:0000259" key="17">
    <source>
        <dbReference type="Pfam" id="PF00905"/>
    </source>
</evidence>
<sequence length="736" mass="79750">MARGKRGDGGRIEPSFGTGRGGMDLRAMPEDRPSVRVATPQKTRARRPEPDEIQEPPRDKGRKAKARPASREERGQRRKRRRGILGTLVVWGLTASVWALIIMGGVVAWYAARLPPTHTLEVPPRPPNIAIVSAEGSELANRGDTGGAAVQLRSLPRHVPQALISIEDRRFYSHFGIDVVGLARAVVTNITNRGVSQGGSTLTQQLAKNLFLTPDRTMGRKIQEALLALWLESNYSKDQILELYLNRVYFGAGAYGIEAAARRYYDKPATALTVQEAATIAGLVKAPSRLAPTRNPEAAEARSQLVLAAMAEQGYITETVAKSAIANPARTNRTAASGSINYVADWIMDLIDDYVGKVETDLVVETTIVAPLQQAAETALNETLARSGTRFDVRQGAVVTLGADGAVRALVGGRDYQQSQFNRATAARRQPGSSFKAFVYLAALERGLTPDTIRTDAPVQIAGWRPENYTRDYRGEVTLTTSLAASLNTVAVRLGTEVGPRSVVRVAQRLGIGSRLEANPSIALGTSEVNLLELTGAYTPFANGGIGVMPHVITRIRTTNGRTLFERRPMNAGQVVEARHVGMMNAMMHETVASGTARTVRLAGWTTAGKTGTSQDFRDAWFVGYTGRYVTGVWLGNDDGQPTKRLTGGGLPVEIWNRVMAEAHRGQQVVDLPGNWRQFNAPSRILPGDALDQPMVLSRVDAPAARRAGGRPAEPDNRGDVIRPPAGNGFLDRLFR</sequence>
<evidence type="ECO:0000256" key="16">
    <source>
        <dbReference type="SAM" id="Phobius"/>
    </source>
</evidence>
<dbReference type="Gene3D" id="1.10.3810.10">
    <property type="entry name" value="Biosynthetic peptidoglycan transglycosylase-like"/>
    <property type="match status" value="1"/>
</dbReference>
<dbReference type="GO" id="GO:0008658">
    <property type="term" value="F:penicillin binding"/>
    <property type="evidence" value="ECO:0007669"/>
    <property type="project" value="InterPro"/>
</dbReference>
<feature type="region of interest" description="Disordered" evidence="15">
    <location>
        <begin position="1"/>
        <end position="78"/>
    </location>
</feature>
<dbReference type="UniPathway" id="UPA00219"/>
<evidence type="ECO:0000256" key="5">
    <source>
        <dbReference type="ARBA" id="ARBA00022670"/>
    </source>
</evidence>
<proteinExistence type="inferred from homology"/>
<dbReference type="GO" id="GO:0009002">
    <property type="term" value="F:serine-type D-Ala-D-Ala carboxypeptidase activity"/>
    <property type="evidence" value="ECO:0007669"/>
    <property type="project" value="UniProtKB-EC"/>
</dbReference>
<dbReference type="InterPro" id="IPR036950">
    <property type="entry name" value="PBP_transglycosylase"/>
</dbReference>
<keyword evidence="12" id="KW-0961">Cell wall biogenesis/degradation</keyword>
<feature type="compositionally biased region" description="Basic and acidic residues" evidence="15">
    <location>
        <begin position="1"/>
        <end position="11"/>
    </location>
</feature>
<feature type="transmembrane region" description="Helical" evidence="16">
    <location>
        <begin position="84"/>
        <end position="111"/>
    </location>
</feature>
<keyword evidence="16" id="KW-1133">Transmembrane helix</keyword>
<evidence type="ECO:0000256" key="3">
    <source>
        <dbReference type="ARBA" id="ARBA00007739"/>
    </source>
</evidence>
<evidence type="ECO:0000256" key="11">
    <source>
        <dbReference type="ARBA" id="ARBA00023268"/>
    </source>
</evidence>
<dbReference type="InterPro" id="IPR001460">
    <property type="entry name" value="PCN-bd_Tpept"/>
</dbReference>
<evidence type="ECO:0000256" key="2">
    <source>
        <dbReference type="ARBA" id="ARBA00007090"/>
    </source>
</evidence>
<feature type="region of interest" description="Disordered" evidence="15">
    <location>
        <begin position="703"/>
        <end position="728"/>
    </location>
</feature>
<keyword evidence="16" id="KW-0812">Transmembrane</keyword>
<feature type="compositionally biased region" description="Low complexity" evidence="15">
    <location>
        <begin position="703"/>
        <end position="712"/>
    </location>
</feature>
<keyword evidence="4" id="KW-0121">Carboxypeptidase</keyword>
<keyword evidence="7" id="KW-0808">Transferase</keyword>
<dbReference type="GO" id="GO:0030288">
    <property type="term" value="C:outer membrane-bounded periplasmic space"/>
    <property type="evidence" value="ECO:0007669"/>
    <property type="project" value="TreeGrafter"/>
</dbReference>
<dbReference type="AlphaFoldDB" id="A0A4D7QJ00"/>
<dbReference type="SUPFAM" id="SSF56601">
    <property type="entry name" value="beta-lactamase/transpeptidase-like"/>
    <property type="match status" value="1"/>
</dbReference>
<dbReference type="GO" id="GO:0009252">
    <property type="term" value="P:peptidoglycan biosynthetic process"/>
    <property type="evidence" value="ECO:0007669"/>
    <property type="project" value="UniProtKB-UniPathway"/>
</dbReference>
<keyword evidence="20" id="KW-1185">Reference proteome</keyword>
<dbReference type="Proteomes" id="UP000298588">
    <property type="component" value="Chromosome"/>
</dbReference>
<dbReference type="EMBL" id="CP039865">
    <property type="protein sequence ID" value="QCK85833.1"/>
    <property type="molecule type" value="Genomic_DNA"/>
</dbReference>
<evidence type="ECO:0000259" key="18">
    <source>
        <dbReference type="Pfam" id="PF00912"/>
    </source>
</evidence>
<dbReference type="KEGG" id="paqt:E8L99_08680"/>
<comment type="similarity">
    <text evidence="3">In the N-terminal section; belongs to the glycosyltransferase 51 family.</text>
</comment>
<evidence type="ECO:0000256" key="4">
    <source>
        <dbReference type="ARBA" id="ARBA00022645"/>
    </source>
</evidence>
<evidence type="ECO:0000256" key="9">
    <source>
        <dbReference type="ARBA" id="ARBA00022960"/>
    </source>
</evidence>
<dbReference type="Gene3D" id="3.40.710.10">
    <property type="entry name" value="DD-peptidase/beta-lactamase superfamily"/>
    <property type="match status" value="1"/>
</dbReference>
<dbReference type="InterPro" id="IPR001264">
    <property type="entry name" value="Glyco_trans_51"/>
</dbReference>
<evidence type="ECO:0000256" key="14">
    <source>
        <dbReference type="ARBA" id="ARBA00049902"/>
    </source>
</evidence>
<comment type="catalytic activity">
    <reaction evidence="13">
        <text>Preferential cleavage: (Ac)2-L-Lys-D-Ala-|-D-Ala. Also transpeptidation of peptidyl-alanyl moieties that are N-acyl substituents of D-alanine.</text>
        <dbReference type="EC" id="3.4.16.4"/>
    </reaction>
</comment>
<evidence type="ECO:0000313" key="20">
    <source>
        <dbReference type="Proteomes" id="UP000298588"/>
    </source>
</evidence>
<evidence type="ECO:0000256" key="6">
    <source>
        <dbReference type="ARBA" id="ARBA00022676"/>
    </source>
</evidence>
<dbReference type="InterPro" id="IPR023346">
    <property type="entry name" value="Lysozyme-like_dom_sf"/>
</dbReference>
<keyword evidence="16" id="KW-0472">Membrane</keyword>
<name>A0A4D7QJ00_9HYPH</name>
<dbReference type="GO" id="GO:0006508">
    <property type="term" value="P:proteolysis"/>
    <property type="evidence" value="ECO:0007669"/>
    <property type="project" value="UniProtKB-KW"/>
</dbReference>
<evidence type="ECO:0000256" key="12">
    <source>
        <dbReference type="ARBA" id="ARBA00023316"/>
    </source>
</evidence>
<dbReference type="Pfam" id="PF00912">
    <property type="entry name" value="Transgly"/>
    <property type="match status" value="1"/>
</dbReference>
<dbReference type="NCBIfam" id="TIGR02074">
    <property type="entry name" value="PBP_1a_fam"/>
    <property type="match status" value="1"/>
</dbReference>
<evidence type="ECO:0000256" key="7">
    <source>
        <dbReference type="ARBA" id="ARBA00022679"/>
    </source>
</evidence>
<evidence type="ECO:0000256" key="15">
    <source>
        <dbReference type="SAM" id="MobiDB-lite"/>
    </source>
</evidence>
<feature type="compositionally biased region" description="Basic and acidic residues" evidence="15">
    <location>
        <begin position="46"/>
        <end position="59"/>
    </location>
</feature>
<keyword evidence="6" id="KW-0328">Glycosyltransferase</keyword>
<keyword evidence="10" id="KW-0573">Peptidoglycan synthesis</keyword>
<dbReference type="FunFam" id="1.10.3810.10:FF:000001">
    <property type="entry name" value="Penicillin-binding protein 1A"/>
    <property type="match status" value="1"/>
</dbReference>
<keyword evidence="8" id="KW-0378">Hydrolase</keyword>
<evidence type="ECO:0000256" key="10">
    <source>
        <dbReference type="ARBA" id="ARBA00022984"/>
    </source>
</evidence>
<dbReference type="GO" id="GO:0008955">
    <property type="term" value="F:peptidoglycan glycosyltransferase activity"/>
    <property type="evidence" value="ECO:0007669"/>
    <property type="project" value="UniProtKB-EC"/>
</dbReference>
<dbReference type="InterPro" id="IPR050396">
    <property type="entry name" value="Glycosyltr_51/Transpeptidase"/>
</dbReference>
<dbReference type="RefSeq" id="WP_137099166.1">
    <property type="nucleotide sequence ID" value="NZ_CP039865.1"/>
</dbReference>
<comment type="pathway">
    <text evidence="1">Cell wall biogenesis; peptidoglycan biosynthesis.</text>
</comment>
<dbReference type="GO" id="GO:0071555">
    <property type="term" value="P:cell wall organization"/>
    <property type="evidence" value="ECO:0007669"/>
    <property type="project" value="UniProtKB-KW"/>
</dbReference>
<protein>
    <submittedName>
        <fullName evidence="19">PBP1A family penicillin-binding protein</fullName>
    </submittedName>
</protein>
<feature type="domain" description="Penicillin-binding protein transpeptidase" evidence="17">
    <location>
        <begin position="397"/>
        <end position="627"/>
    </location>
</feature>
<dbReference type="InterPro" id="IPR012338">
    <property type="entry name" value="Beta-lactam/transpept-like"/>
</dbReference>
<dbReference type="GO" id="GO:0008360">
    <property type="term" value="P:regulation of cell shape"/>
    <property type="evidence" value="ECO:0007669"/>
    <property type="project" value="UniProtKB-KW"/>
</dbReference>
<comment type="similarity">
    <text evidence="2">In the C-terminal section; belongs to the transpeptidase family.</text>
</comment>